<name>A0A0A9EWC4_ARUDO</name>
<accession>A0A0A9EWC4</accession>
<evidence type="ECO:0000256" key="1">
    <source>
        <dbReference type="SAM" id="MobiDB-lite"/>
    </source>
</evidence>
<dbReference type="AlphaFoldDB" id="A0A0A9EWC4"/>
<reference evidence="2" key="2">
    <citation type="journal article" date="2015" name="Data Brief">
        <title>Shoot transcriptome of the giant reed, Arundo donax.</title>
        <authorList>
            <person name="Barrero R.A."/>
            <person name="Guerrero F.D."/>
            <person name="Moolhuijzen P."/>
            <person name="Goolsby J.A."/>
            <person name="Tidwell J."/>
            <person name="Bellgard S.E."/>
            <person name="Bellgard M.I."/>
        </authorList>
    </citation>
    <scope>NUCLEOTIDE SEQUENCE</scope>
    <source>
        <tissue evidence="2">Shoot tissue taken approximately 20 cm above the soil surface</tissue>
    </source>
</reference>
<proteinExistence type="predicted"/>
<evidence type="ECO:0000313" key="2">
    <source>
        <dbReference type="EMBL" id="JAE00348.1"/>
    </source>
</evidence>
<organism evidence="2">
    <name type="scientific">Arundo donax</name>
    <name type="common">Giant reed</name>
    <name type="synonym">Donax arundinaceus</name>
    <dbReference type="NCBI Taxonomy" id="35708"/>
    <lineage>
        <taxon>Eukaryota</taxon>
        <taxon>Viridiplantae</taxon>
        <taxon>Streptophyta</taxon>
        <taxon>Embryophyta</taxon>
        <taxon>Tracheophyta</taxon>
        <taxon>Spermatophyta</taxon>
        <taxon>Magnoliopsida</taxon>
        <taxon>Liliopsida</taxon>
        <taxon>Poales</taxon>
        <taxon>Poaceae</taxon>
        <taxon>PACMAD clade</taxon>
        <taxon>Arundinoideae</taxon>
        <taxon>Arundineae</taxon>
        <taxon>Arundo</taxon>
    </lineage>
</organism>
<feature type="region of interest" description="Disordered" evidence="1">
    <location>
        <begin position="1"/>
        <end position="43"/>
    </location>
</feature>
<feature type="compositionally biased region" description="Polar residues" evidence="1">
    <location>
        <begin position="1"/>
        <end position="20"/>
    </location>
</feature>
<sequence length="70" mass="7605">MDSSPGTSTVANADTSNNAISDKAPAETDASKRPMGTKQVKELLWRQQGESCVQSLDHLWGKKKETDAEK</sequence>
<protein>
    <submittedName>
        <fullName evidence="2">Uncharacterized protein</fullName>
    </submittedName>
</protein>
<dbReference type="EMBL" id="GBRH01197548">
    <property type="protein sequence ID" value="JAE00348.1"/>
    <property type="molecule type" value="Transcribed_RNA"/>
</dbReference>
<reference evidence="2" key="1">
    <citation type="submission" date="2014-09" db="EMBL/GenBank/DDBJ databases">
        <authorList>
            <person name="Magalhaes I.L.F."/>
            <person name="Oliveira U."/>
            <person name="Santos F.R."/>
            <person name="Vidigal T.H.D.A."/>
            <person name="Brescovit A.D."/>
            <person name="Santos A.J."/>
        </authorList>
    </citation>
    <scope>NUCLEOTIDE SEQUENCE</scope>
    <source>
        <tissue evidence="2">Shoot tissue taken approximately 20 cm above the soil surface</tissue>
    </source>
</reference>